<organism evidence="3 4">
    <name type="scientific">Methylocystis hirsuta</name>
    <dbReference type="NCBI Taxonomy" id="369798"/>
    <lineage>
        <taxon>Bacteria</taxon>
        <taxon>Pseudomonadati</taxon>
        <taxon>Pseudomonadota</taxon>
        <taxon>Alphaproteobacteria</taxon>
        <taxon>Hyphomicrobiales</taxon>
        <taxon>Methylocystaceae</taxon>
        <taxon>Methylocystis</taxon>
    </lineage>
</organism>
<accession>A0A3M9XMH8</accession>
<name>A0A3M9XMH8_9HYPH</name>
<feature type="transmembrane region" description="Helical" evidence="2">
    <location>
        <begin position="87"/>
        <end position="109"/>
    </location>
</feature>
<evidence type="ECO:0000256" key="1">
    <source>
        <dbReference type="SAM" id="MobiDB-lite"/>
    </source>
</evidence>
<evidence type="ECO:0000256" key="2">
    <source>
        <dbReference type="SAM" id="Phobius"/>
    </source>
</evidence>
<feature type="region of interest" description="Disordered" evidence="1">
    <location>
        <begin position="169"/>
        <end position="210"/>
    </location>
</feature>
<proteinExistence type="predicted"/>
<keyword evidence="2" id="KW-1133">Transmembrane helix</keyword>
<dbReference type="EMBL" id="QWDD01000001">
    <property type="protein sequence ID" value="RNJ49473.1"/>
    <property type="molecule type" value="Genomic_DNA"/>
</dbReference>
<protein>
    <submittedName>
        <fullName evidence="3">Uncharacterized protein</fullName>
    </submittedName>
</protein>
<evidence type="ECO:0000313" key="4">
    <source>
        <dbReference type="Proteomes" id="UP000268623"/>
    </source>
</evidence>
<evidence type="ECO:0000313" key="3">
    <source>
        <dbReference type="EMBL" id="RNJ49473.1"/>
    </source>
</evidence>
<feature type="compositionally biased region" description="Basic and acidic residues" evidence="1">
    <location>
        <begin position="189"/>
        <end position="199"/>
    </location>
</feature>
<comment type="caution">
    <text evidence="3">The sequence shown here is derived from an EMBL/GenBank/DDBJ whole genome shotgun (WGS) entry which is preliminary data.</text>
</comment>
<feature type="compositionally biased region" description="Polar residues" evidence="1">
    <location>
        <begin position="200"/>
        <end position="210"/>
    </location>
</feature>
<keyword evidence="2" id="KW-0472">Membrane</keyword>
<keyword evidence="2" id="KW-0812">Transmembrane</keyword>
<reference evidence="3 4" key="1">
    <citation type="submission" date="2018-08" db="EMBL/GenBank/DDBJ databases">
        <title>Genome sequence of Methylocystis hirsuta CSC1, a methanotroph able to accumulate PHAs.</title>
        <authorList>
            <person name="Bordel S."/>
            <person name="Rodriguez E."/>
            <person name="Gancedo J."/>
            <person name="Munoz R."/>
        </authorList>
    </citation>
    <scope>NUCLEOTIDE SEQUENCE [LARGE SCALE GENOMIC DNA]</scope>
    <source>
        <strain evidence="3 4">CSC1</strain>
    </source>
</reference>
<feature type="transmembrane region" description="Helical" evidence="2">
    <location>
        <begin position="140"/>
        <end position="161"/>
    </location>
</feature>
<sequence length="210" mass="23421">MAGALFFVIGLFASLSSRGVPSFSEIPSMTQCTSETLAQLDLKQPPTPAILRQSVDYCYSLMHSQELLKDFAIRKLNFIQQYHANEILLWMVVIITLSGVALAGLQVLASYRLAESNNQAPATNDEISLQRDRIVLKSSVTGLFILLLSFAFFLVFVLYVYRFEKWHDEDASKPQQAVTLPPGGLGEPPSKEPQQDVTEKSVQTRPSKRP</sequence>
<dbReference type="AlphaFoldDB" id="A0A3M9XMH8"/>
<keyword evidence="4" id="KW-1185">Reference proteome</keyword>
<dbReference type="Proteomes" id="UP000268623">
    <property type="component" value="Unassembled WGS sequence"/>
</dbReference>
<gene>
    <name evidence="3" type="ORF">D1O30_07530</name>
</gene>